<feature type="transmembrane region" description="Helical" evidence="1">
    <location>
        <begin position="345"/>
        <end position="364"/>
    </location>
</feature>
<reference evidence="2" key="2">
    <citation type="submission" date="2023-07" db="EMBL/GenBank/DDBJ databases">
        <authorList>
            <person name="Bai X.-H."/>
            <person name="Wang H.-H."/>
            <person name="Wang J."/>
            <person name="Ma M.-Y."/>
            <person name="Hu H.-H."/>
            <person name="Song Z.-L."/>
            <person name="Ma H.-G."/>
            <person name="Fan Y."/>
            <person name="Du C.-Y."/>
            <person name="Xu J.-C."/>
        </authorList>
    </citation>
    <scope>NUCLEOTIDE SEQUENCE</scope>
    <source>
        <strain evidence="2">CZ1</strain>
    </source>
</reference>
<sequence length="397" mass="42605">MGEDAKSGLVPNPQPSRFQAWQQVIGLAILLAAVMFTWMIYGVFQPRILSSLGFTALASQLGIYQGLLGAIVEPVVGWKSDQIFRRLNTRFPMVTFGVTLAGLICVSVSVLWQEKAVMLAIRNFVPILTTVWVIAMIIFRGPAIALLRQFTPADFPLANAILTLVFALMGAMSPLVGRLITQWGASATFLLGALSLVVGGLLFKWSQPPLQLAEVTNDPPIPLKKAIAIFWVGLAAGIQSTLLFGYSPQLLHQQIQWLEPAYLTSAILVISAVSALPLERFALTWGVHRSMLMSFSVIALLLGVLNAPANWLFLVLFGLAFGLLFISQIPYALGAVPSNQAGFGTGLYFGGIGGGSAIVSWALGSQPVSSSIILWGFLATVIGGIGLIGTRRDRNLI</sequence>
<evidence type="ECO:0000313" key="2">
    <source>
        <dbReference type="EMBL" id="WNZ48451.1"/>
    </source>
</evidence>
<proteinExistence type="predicted"/>
<feature type="transmembrane region" description="Helical" evidence="1">
    <location>
        <begin position="313"/>
        <end position="333"/>
    </location>
</feature>
<dbReference type="Pfam" id="PF07690">
    <property type="entry name" value="MFS_1"/>
    <property type="match status" value="1"/>
</dbReference>
<dbReference type="InterPro" id="IPR011701">
    <property type="entry name" value="MFS"/>
</dbReference>
<organism evidence="2">
    <name type="scientific">Leptolyngbya boryana CZ1</name>
    <dbReference type="NCBI Taxonomy" id="3060204"/>
    <lineage>
        <taxon>Bacteria</taxon>
        <taxon>Bacillati</taxon>
        <taxon>Cyanobacteriota</taxon>
        <taxon>Cyanophyceae</taxon>
        <taxon>Leptolyngbyales</taxon>
        <taxon>Leptolyngbyaceae</taxon>
        <taxon>Leptolyngbya group</taxon>
        <taxon>Leptolyngbya</taxon>
    </lineage>
</organism>
<gene>
    <name evidence="2" type="ORF">Q2T42_11490</name>
</gene>
<keyword evidence="1" id="KW-0472">Membrane</keyword>
<protein>
    <submittedName>
        <fullName evidence="2">MFS transporter</fullName>
    </submittedName>
</protein>
<feature type="transmembrane region" description="Helical" evidence="1">
    <location>
        <begin position="20"/>
        <end position="44"/>
    </location>
</feature>
<feature type="transmembrane region" description="Helical" evidence="1">
    <location>
        <begin position="183"/>
        <end position="205"/>
    </location>
</feature>
<dbReference type="RefSeq" id="WP_316428714.1">
    <property type="nucleotide sequence ID" value="NZ_CP130144.1"/>
</dbReference>
<keyword evidence="1" id="KW-1133">Transmembrane helix</keyword>
<feature type="transmembrane region" description="Helical" evidence="1">
    <location>
        <begin position="124"/>
        <end position="145"/>
    </location>
</feature>
<feature type="transmembrane region" description="Helical" evidence="1">
    <location>
        <begin position="157"/>
        <end position="177"/>
    </location>
</feature>
<feature type="transmembrane region" description="Helical" evidence="1">
    <location>
        <begin position="370"/>
        <end position="389"/>
    </location>
</feature>
<dbReference type="GO" id="GO:0022857">
    <property type="term" value="F:transmembrane transporter activity"/>
    <property type="evidence" value="ECO:0007669"/>
    <property type="project" value="InterPro"/>
</dbReference>
<feature type="transmembrane region" description="Helical" evidence="1">
    <location>
        <begin position="91"/>
        <end position="112"/>
    </location>
</feature>
<dbReference type="SUPFAM" id="SSF103473">
    <property type="entry name" value="MFS general substrate transporter"/>
    <property type="match status" value="1"/>
</dbReference>
<evidence type="ECO:0000256" key="1">
    <source>
        <dbReference type="SAM" id="Phobius"/>
    </source>
</evidence>
<dbReference type="Gene3D" id="1.20.1250.20">
    <property type="entry name" value="MFS general substrate transporter like domains"/>
    <property type="match status" value="1"/>
</dbReference>
<dbReference type="AlphaFoldDB" id="A0AA96WYW8"/>
<feature type="transmembrane region" description="Helical" evidence="1">
    <location>
        <begin position="261"/>
        <end position="278"/>
    </location>
</feature>
<reference evidence="2" key="1">
    <citation type="journal article" date="2023" name="Plants (Basel)">
        <title>Genomic Analysis of Leptolyngbya boryana CZ1 Reveals Efficient Carbon Fixation Modules.</title>
        <authorList>
            <person name="Bai X."/>
            <person name="Wang H."/>
            <person name="Cheng W."/>
            <person name="Wang J."/>
            <person name="Ma M."/>
            <person name="Hu H."/>
            <person name="Song Z."/>
            <person name="Ma H."/>
            <person name="Fan Y."/>
            <person name="Du C."/>
            <person name="Xu J."/>
        </authorList>
    </citation>
    <scope>NUCLEOTIDE SEQUENCE</scope>
    <source>
        <strain evidence="2">CZ1</strain>
    </source>
</reference>
<feature type="transmembrane region" description="Helical" evidence="1">
    <location>
        <begin position="226"/>
        <end position="246"/>
    </location>
</feature>
<keyword evidence="1" id="KW-0812">Transmembrane</keyword>
<name>A0AA96WYW8_LEPBY</name>
<accession>A0AA96WYW8</accession>
<dbReference type="InterPro" id="IPR036259">
    <property type="entry name" value="MFS_trans_sf"/>
</dbReference>
<dbReference type="EMBL" id="CP130144">
    <property type="protein sequence ID" value="WNZ48451.1"/>
    <property type="molecule type" value="Genomic_DNA"/>
</dbReference>